<dbReference type="SUPFAM" id="SSF53448">
    <property type="entry name" value="Nucleotide-diphospho-sugar transferases"/>
    <property type="match status" value="1"/>
</dbReference>
<reference evidence="2" key="1">
    <citation type="journal article" date="2020" name="Nature">
        <title>Giant virus diversity and host interactions through global metagenomics.</title>
        <authorList>
            <person name="Schulz F."/>
            <person name="Roux S."/>
            <person name="Paez-Espino D."/>
            <person name="Jungbluth S."/>
            <person name="Walsh D.A."/>
            <person name="Denef V.J."/>
            <person name="McMahon K.D."/>
            <person name="Konstantinidis K.T."/>
            <person name="Eloe-Fadrosh E.A."/>
            <person name="Kyrpides N.C."/>
            <person name="Woyke T."/>
        </authorList>
    </citation>
    <scope>NUCLEOTIDE SEQUENCE</scope>
    <source>
        <strain evidence="2">GVMAG-M-3300023179-90</strain>
    </source>
</reference>
<name>A0A6C0HBF8_9ZZZZ</name>
<proteinExistence type="predicted"/>
<evidence type="ECO:0000256" key="1">
    <source>
        <dbReference type="SAM" id="MobiDB-lite"/>
    </source>
</evidence>
<organism evidence="2">
    <name type="scientific">viral metagenome</name>
    <dbReference type="NCBI Taxonomy" id="1070528"/>
    <lineage>
        <taxon>unclassified sequences</taxon>
        <taxon>metagenomes</taxon>
        <taxon>organismal metagenomes</taxon>
    </lineage>
</organism>
<evidence type="ECO:0000313" key="2">
    <source>
        <dbReference type="EMBL" id="QHT77784.1"/>
    </source>
</evidence>
<dbReference type="AlphaFoldDB" id="A0A6C0HBF8"/>
<dbReference type="InterPro" id="IPR029044">
    <property type="entry name" value="Nucleotide-diphossugar_trans"/>
</dbReference>
<accession>A0A6C0HBF8</accession>
<dbReference type="Gene3D" id="3.90.550.10">
    <property type="entry name" value="Spore Coat Polysaccharide Biosynthesis Protein SpsA, Chain A"/>
    <property type="match status" value="1"/>
</dbReference>
<protein>
    <recommendedName>
        <fullName evidence="3">Nucleotide-diphospho-sugar transferase domain-containing protein</fullName>
    </recommendedName>
</protein>
<sequence>MSKPTETIDNDNDIIDDFKEEEQKQPIPPPPPNKSAENIFMQKVHDYLSKNKTKVYILTPCYGSLCFVNYVKCVMATSEMFRTLGIGFSLEFCRNDSLVSRARNNLVAKAMNDPEMTHILFIDADITWNPSDILKLIVCNKALCGGVYPLKHYYWERLTANPEKNFIKEVLDRKKKSDFHTHISNEQMIQHNLLRYNINYNNNVLSIDNNLAKVRHLATGFMMIKRSTIEKMSQAFPSTKYTDDVGFLQGKENDYAYALFDCGVEDNHYYSEDWLFCHRWTKMGGSIWLDVTINLVHTGNEDFNGSYLSTIM</sequence>
<feature type="compositionally biased region" description="Acidic residues" evidence="1">
    <location>
        <begin position="8"/>
        <end position="20"/>
    </location>
</feature>
<feature type="region of interest" description="Disordered" evidence="1">
    <location>
        <begin position="1"/>
        <end position="35"/>
    </location>
</feature>
<evidence type="ECO:0008006" key="3">
    <source>
        <dbReference type="Google" id="ProtNLM"/>
    </source>
</evidence>
<dbReference type="EMBL" id="MN739921">
    <property type="protein sequence ID" value="QHT77784.1"/>
    <property type="molecule type" value="Genomic_DNA"/>
</dbReference>